<accession>A0AAD8CF38</accession>
<evidence type="ECO:0000256" key="7">
    <source>
        <dbReference type="ARBA" id="ARBA00023157"/>
    </source>
</evidence>
<reference evidence="9" key="1">
    <citation type="submission" date="2022-02" db="EMBL/GenBank/DDBJ databases">
        <title>Atlantic sturgeon de novo genome assembly.</title>
        <authorList>
            <person name="Stock M."/>
            <person name="Klopp C."/>
            <person name="Guiguen Y."/>
            <person name="Cabau C."/>
            <person name="Parinello H."/>
            <person name="Santidrian Yebra-Pimentel E."/>
            <person name="Kuhl H."/>
            <person name="Dirks R.P."/>
            <person name="Guessner J."/>
            <person name="Wuertz S."/>
            <person name="Du K."/>
            <person name="Schartl M."/>
        </authorList>
    </citation>
    <scope>NUCLEOTIDE SEQUENCE</scope>
    <source>
        <strain evidence="9">STURGEONOMICS-FGT-2020</strain>
        <tissue evidence="9">Whole blood</tissue>
    </source>
</reference>
<evidence type="ECO:0000313" key="12">
    <source>
        <dbReference type="Proteomes" id="UP001230051"/>
    </source>
</evidence>
<dbReference type="GO" id="GO:0007218">
    <property type="term" value="P:neuropeptide signaling pathway"/>
    <property type="evidence" value="ECO:0007669"/>
    <property type="project" value="UniProtKB-KW"/>
</dbReference>
<evidence type="ECO:0000256" key="8">
    <source>
        <dbReference type="ARBA" id="ARBA00023320"/>
    </source>
</evidence>
<dbReference type="Proteomes" id="UP001230051">
    <property type="component" value="Unassembled WGS sequence"/>
</dbReference>
<dbReference type="GO" id="GO:0009267">
    <property type="term" value="P:cellular response to starvation"/>
    <property type="evidence" value="ECO:0007669"/>
    <property type="project" value="InterPro"/>
</dbReference>
<protein>
    <recommendedName>
        <fullName evidence="3">Cocaine- and amphetamine-regulated transcript protein</fullName>
    </recommendedName>
</protein>
<proteinExistence type="inferred from homology"/>
<gene>
    <name evidence="9" type="primary">CARTPT</name>
    <name evidence="11" type="ORF">AOXY_G24734</name>
    <name evidence="10" type="ORF">AOXY_G31063</name>
    <name evidence="9" type="ORF">AOXY_G35218</name>
</gene>
<evidence type="ECO:0000256" key="2">
    <source>
        <dbReference type="ARBA" id="ARBA00005294"/>
    </source>
</evidence>
<evidence type="ECO:0000256" key="1">
    <source>
        <dbReference type="ARBA" id="ARBA00004613"/>
    </source>
</evidence>
<name>A0AAD8CF38_ACIOX</name>
<dbReference type="FunFam" id="4.10.40.30:FF:000001">
    <property type="entry name" value="Cocaine-and amphetamine-regulated transcript protein"/>
    <property type="match status" value="1"/>
</dbReference>
<dbReference type="InterPro" id="IPR009106">
    <property type="entry name" value="CART"/>
</dbReference>
<sequence length="146" mass="16572">MSAQYIKWRSGRVFHRILRSTETLFERSRLQVNSATSFSTMVSSRLLLLCITCSVLFVLVYCEEAVEVRSIDNSNKSQEEKELIEALQEVLEKLKSKRLPSAEKKLGWVPSCDAGEQCAVRKGSRIGKLCNCPRGTSCNFYILKCL</sequence>
<dbReference type="GO" id="GO:0043410">
    <property type="term" value="P:positive regulation of MAPK cascade"/>
    <property type="evidence" value="ECO:0007669"/>
    <property type="project" value="InterPro"/>
</dbReference>
<dbReference type="PANTHER" id="PTHR16655:SF4">
    <property type="entry name" value="COCAINE- AND AMPHETAMINE-REGULATED TRANSCRIPT PROTEIN"/>
    <property type="match status" value="1"/>
</dbReference>
<evidence type="ECO:0000313" key="11">
    <source>
        <dbReference type="EMBL" id="KAK1157150.1"/>
    </source>
</evidence>
<evidence type="ECO:0000256" key="3">
    <source>
        <dbReference type="ARBA" id="ARBA00018493"/>
    </source>
</evidence>
<evidence type="ECO:0000256" key="4">
    <source>
        <dbReference type="ARBA" id="ARBA00022525"/>
    </source>
</evidence>
<dbReference type="SUPFAM" id="SSF64546">
    <property type="entry name" value="Satiety factor CART (cocaine and amphetamine regulated transcript)"/>
    <property type="match status" value="1"/>
</dbReference>
<evidence type="ECO:0000313" key="9">
    <source>
        <dbReference type="EMBL" id="KAK1148227.1"/>
    </source>
</evidence>
<keyword evidence="8" id="KW-0527">Neuropeptide</keyword>
<dbReference type="CDD" id="cd22741">
    <property type="entry name" value="CART_CTD-like"/>
    <property type="match status" value="1"/>
</dbReference>
<dbReference type="GO" id="GO:0005184">
    <property type="term" value="F:neuropeptide hormone activity"/>
    <property type="evidence" value="ECO:0007669"/>
    <property type="project" value="InterPro"/>
</dbReference>
<dbReference type="GO" id="GO:0005615">
    <property type="term" value="C:extracellular space"/>
    <property type="evidence" value="ECO:0007669"/>
    <property type="project" value="InterPro"/>
</dbReference>
<evidence type="ECO:0000256" key="5">
    <source>
        <dbReference type="ARBA" id="ARBA00022685"/>
    </source>
</evidence>
<dbReference type="PANTHER" id="PTHR16655">
    <property type="entry name" value="COCAINE AND AMPHETAMINE REGULATED TRANSCRIPT PROTEIN"/>
    <property type="match status" value="1"/>
</dbReference>
<keyword evidence="12" id="KW-1185">Reference proteome</keyword>
<dbReference type="GO" id="GO:0007268">
    <property type="term" value="P:chemical synaptic transmission"/>
    <property type="evidence" value="ECO:0007669"/>
    <property type="project" value="UniProtKB-KW"/>
</dbReference>
<dbReference type="Pfam" id="PF06373">
    <property type="entry name" value="CART"/>
    <property type="match status" value="1"/>
</dbReference>
<evidence type="ECO:0000256" key="6">
    <source>
        <dbReference type="ARBA" id="ARBA00022894"/>
    </source>
</evidence>
<comment type="caution">
    <text evidence="9">The sequence shown here is derived from an EMBL/GenBank/DDBJ whole genome shotgun (WGS) entry which is preliminary data.</text>
</comment>
<dbReference type="Gene3D" id="4.10.40.30">
    <property type="entry name" value="CART, C-terminal domain"/>
    <property type="match status" value="1"/>
</dbReference>
<dbReference type="EMBL" id="JAGXEW010000093">
    <property type="protein sequence ID" value="KAK1148227.1"/>
    <property type="molecule type" value="Genomic_DNA"/>
</dbReference>
<dbReference type="GO" id="GO:0032099">
    <property type="term" value="P:negative regulation of appetite"/>
    <property type="evidence" value="ECO:0007669"/>
    <property type="project" value="InterPro"/>
</dbReference>
<keyword evidence="6" id="KW-0529">Neurotransmitter</keyword>
<dbReference type="GO" id="GO:0045202">
    <property type="term" value="C:synapse"/>
    <property type="evidence" value="ECO:0007669"/>
    <property type="project" value="GOC"/>
</dbReference>
<dbReference type="GO" id="GO:0008343">
    <property type="term" value="P:adult feeding behavior"/>
    <property type="evidence" value="ECO:0007669"/>
    <property type="project" value="InterPro"/>
</dbReference>
<keyword evidence="7" id="KW-1015">Disulfide bond</keyword>
<evidence type="ECO:0000313" key="10">
    <source>
        <dbReference type="EMBL" id="KAK1152400.1"/>
    </source>
</evidence>
<dbReference type="EMBL" id="JAGXEW010000046">
    <property type="protein sequence ID" value="KAK1152400.1"/>
    <property type="molecule type" value="Genomic_DNA"/>
</dbReference>
<organism evidence="9 12">
    <name type="scientific">Acipenser oxyrinchus oxyrinchus</name>
    <dbReference type="NCBI Taxonomy" id="40147"/>
    <lineage>
        <taxon>Eukaryota</taxon>
        <taxon>Metazoa</taxon>
        <taxon>Chordata</taxon>
        <taxon>Craniata</taxon>
        <taxon>Vertebrata</taxon>
        <taxon>Euteleostomi</taxon>
        <taxon>Actinopterygii</taxon>
        <taxon>Chondrostei</taxon>
        <taxon>Acipenseriformes</taxon>
        <taxon>Acipenseridae</taxon>
        <taxon>Acipenser</taxon>
    </lineage>
</organism>
<comment type="subcellular location">
    <subcellularLocation>
        <location evidence="1">Secreted</location>
    </subcellularLocation>
</comment>
<keyword evidence="4" id="KW-0964">Secreted</keyword>
<dbReference type="InterPro" id="IPR036722">
    <property type="entry name" value="CART_C_sf"/>
</dbReference>
<dbReference type="EMBL" id="JAGXEW010000026">
    <property type="protein sequence ID" value="KAK1157150.1"/>
    <property type="molecule type" value="Genomic_DNA"/>
</dbReference>
<dbReference type="AlphaFoldDB" id="A0AAD8CF38"/>
<comment type="similarity">
    <text evidence="2">Belongs to the CART family.</text>
</comment>
<keyword evidence="5" id="KW-0165">Cleavage on pair of basic residues</keyword>